<evidence type="ECO:0000256" key="2">
    <source>
        <dbReference type="SAM" id="MobiDB-lite"/>
    </source>
</evidence>
<dbReference type="SUPFAM" id="SSF46689">
    <property type="entry name" value="Homeodomain-like"/>
    <property type="match status" value="1"/>
</dbReference>
<dbReference type="PANTHER" id="PTHR46993">
    <property type="entry name" value="MYB TRANSCRIPTION FACTOR"/>
    <property type="match status" value="1"/>
</dbReference>
<feature type="compositionally biased region" description="Low complexity" evidence="2">
    <location>
        <begin position="333"/>
        <end position="346"/>
    </location>
</feature>
<evidence type="ECO:0000256" key="1">
    <source>
        <dbReference type="SAM" id="Coils"/>
    </source>
</evidence>
<dbReference type="Gene3D" id="1.10.246.220">
    <property type="match status" value="1"/>
</dbReference>
<feature type="compositionally biased region" description="Polar residues" evidence="2">
    <location>
        <begin position="11"/>
        <end position="38"/>
    </location>
</feature>
<dbReference type="InterPro" id="IPR001005">
    <property type="entry name" value="SANT/Myb"/>
</dbReference>
<name>A0A7S2P8L8_9STRA</name>
<sequence>MMPYLGPNPTPNKGTKGPSTSNNDEVQPPSTIKTPSPSQVISDLIDATCHEILSLQGDEKSDSIPSVSSFAVLAQRLDYYLDQCLSTTSDEPLLEDNIKTRLLLAKLVLVMCVRSAYPSDDLVDSDDDDADAASQELPPLIEMTEEEWKSLRLELGTLTKNLSSVECTDSDLLEGFICQIEAFEALAELRSQLKLAISEIEEDESKSPSKKKPPTTFSFISGHVEEYRAKAEKINGKLESIDKNLFVPNEMLSMKRCSTIQRVKASAESLVAGIEDMVAKKVFPLNYLQTSLWELLQKLETNYLPAPTLYQVGYFNDGSSKPAASPASRTKSSEATTPVSPSAASSNGHASSLTEIILTERRKAAKKTNYDDDISSDSEEEEAPKKRKIIAGKKKEASQFDFESDEEEVELQLESVKKKKQKRIPYSEEEKGALLQGVEEFGKGEWRKIRDQYADIFDVNKRSTVNLKDLYRTLTK</sequence>
<evidence type="ECO:0000259" key="3">
    <source>
        <dbReference type="PROSITE" id="PS50090"/>
    </source>
</evidence>
<feature type="region of interest" description="Disordered" evidence="2">
    <location>
        <begin position="320"/>
        <end position="352"/>
    </location>
</feature>
<accession>A0A7S2P8L8</accession>
<reference evidence="4" key="1">
    <citation type="submission" date="2021-01" db="EMBL/GenBank/DDBJ databases">
        <authorList>
            <person name="Corre E."/>
            <person name="Pelletier E."/>
            <person name="Niang G."/>
            <person name="Scheremetjew M."/>
            <person name="Finn R."/>
            <person name="Kale V."/>
            <person name="Holt S."/>
            <person name="Cochrane G."/>
            <person name="Meng A."/>
            <person name="Brown T."/>
            <person name="Cohen L."/>
        </authorList>
    </citation>
    <scope>NUCLEOTIDE SEQUENCE</scope>
    <source>
        <strain evidence="4">SM1012Den-03</strain>
    </source>
</reference>
<feature type="region of interest" description="Disordered" evidence="2">
    <location>
        <begin position="1"/>
        <end position="38"/>
    </location>
</feature>
<feature type="compositionally biased region" description="Pro residues" evidence="2">
    <location>
        <begin position="1"/>
        <end position="10"/>
    </location>
</feature>
<dbReference type="PROSITE" id="PS50090">
    <property type="entry name" value="MYB_LIKE"/>
    <property type="match status" value="1"/>
</dbReference>
<keyword evidence="1" id="KW-0175">Coiled coil</keyword>
<feature type="domain" description="Myb-like" evidence="3">
    <location>
        <begin position="418"/>
        <end position="475"/>
    </location>
</feature>
<dbReference type="AlphaFoldDB" id="A0A7S2P8L8"/>
<dbReference type="InterPro" id="IPR009057">
    <property type="entry name" value="Homeodomain-like_sf"/>
</dbReference>
<gene>
    <name evidence="4" type="ORF">SMAR0320_LOCUS4740</name>
</gene>
<proteinExistence type="predicted"/>
<feature type="coiled-coil region" evidence="1">
    <location>
        <begin position="183"/>
        <end position="244"/>
    </location>
</feature>
<dbReference type="EMBL" id="HBGZ01006741">
    <property type="protein sequence ID" value="CAD9584849.1"/>
    <property type="molecule type" value="Transcribed_RNA"/>
</dbReference>
<protein>
    <recommendedName>
        <fullName evidence="3">Myb-like domain-containing protein</fullName>
    </recommendedName>
</protein>
<dbReference type="CDD" id="cd11660">
    <property type="entry name" value="SANT_TRF"/>
    <property type="match status" value="1"/>
</dbReference>
<dbReference type="PANTHER" id="PTHR46993:SF4">
    <property type="entry name" value="MYB-LIKE HTH TRANSCRIPTIONAL REGULATOR FAMILY PROTEIN"/>
    <property type="match status" value="1"/>
</dbReference>
<feature type="compositionally biased region" description="Acidic residues" evidence="2">
    <location>
        <begin position="371"/>
        <end position="382"/>
    </location>
</feature>
<feature type="region of interest" description="Disordered" evidence="2">
    <location>
        <begin position="367"/>
        <end position="387"/>
    </location>
</feature>
<organism evidence="4">
    <name type="scientific">Skeletonema marinoi</name>
    <dbReference type="NCBI Taxonomy" id="267567"/>
    <lineage>
        <taxon>Eukaryota</taxon>
        <taxon>Sar</taxon>
        <taxon>Stramenopiles</taxon>
        <taxon>Ochrophyta</taxon>
        <taxon>Bacillariophyta</taxon>
        <taxon>Coscinodiscophyceae</taxon>
        <taxon>Thalassiosirophycidae</taxon>
        <taxon>Thalassiosirales</taxon>
        <taxon>Skeletonemataceae</taxon>
        <taxon>Skeletonema</taxon>
        <taxon>Skeletonema marinoi-dohrnii complex</taxon>
    </lineage>
</organism>
<evidence type="ECO:0000313" key="4">
    <source>
        <dbReference type="EMBL" id="CAD9584849.1"/>
    </source>
</evidence>